<comment type="subcellular location">
    <subcellularLocation>
        <location evidence="1 9">Cytoplasm</location>
    </subcellularLocation>
</comment>
<sequence length="174" mass="19361">MANCFVSLKLISYGTESERDAMSSSEKAQRQLAIKEIISQKDISSQEELARELALRGFEVNQATLSRDLKELGIAKVSTPEGVWYQLQPENEAHRLRSLISYEIESIHANESLIVIKTLRGRASGVAEILDRLDIPDILGTIAGDDTIFIAPSSTKKISTIVRRIKEAIFQTES</sequence>
<dbReference type="PANTHER" id="PTHR34471:SF1">
    <property type="entry name" value="ARGININE REPRESSOR"/>
    <property type="match status" value="1"/>
</dbReference>
<feature type="domain" description="Arginine repressor C-terminal" evidence="11">
    <location>
        <begin position="104"/>
        <end position="166"/>
    </location>
</feature>
<comment type="caution">
    <text evidence="12">The sequence shown here is derived from an EMBL/GenBank/DDBJ whole genome shotgun (WGS) entry which is preliminary data.</text>
</comment>
<evidence type="ECO:0000256" key="1">
    <source>
        <dbReference type="ARBA" id="ARBA00004496"/>
    </source>
</evidence>
<dbReference type="GO" id="GO:0051259">
    <property type="term" value="P:protein complex oligomerization"/>
    <property type="evidence" value="ECO:0007669"/>
    <property type="project" value="InterPro"/>
</dbReference>
<dbReference type="InterPro" id="IPR036388">
    <property type="entry name" value="WH-like_DNA-bd_sf"/>
</dbReference>
<organism evidence="12 13">
    <name type="scientific">Candidatus Thermochlorobacter aerophilus</name>
    <dbReference type="NCBI Taxonomy" id="1868324"/>
    <lineage>
        <taxon>Bacteria</taxon>
        <taxon>Pseudomonadati</taxon>
        <taxon>Chlorobiota</taxon>
        <taxon>Chlorobiia</taxon>
        <taxon>Chlorobiales</taxon>
        <taxon>Candidatus Thermochlorobacteriaceae</taxon>
        <taxon>Candidatus Thermochlorobacter</taxon>
    </lineage>
</organism>
<keyword evidence="5 9" id="KW-0963">Cytoplasm</keyword>
<dbReference type="GO" id="GO:1900079">
    <property type="term" value="P:regulation of arginine biosynthetic process"/>
    <property type="evidence" value="ECO:0007669"/>
    <property type="project" value="UniProtKB-UniRule"/>
</dbReference>
<dbReference type="InterPro" id="IPR036390">
    <property type="entry name" value="WH_DNA-bd_sf"/>
</dbReference>
<evidence type="ECO:0000256" key="9">
    <source>
        <dbReference type="HAMAP-Rule" id="MF_00173"/>
    </source>
</evidence>
<feature type="domain" description="Arginine repressor DNA-binding" evidence="10">
    <location>
        <begin position="26"/>
        <end position="91"/>
    </location>
</feature>
<dbReference type="AlphaFoldDB" id="A0A395LY11"/>
<dbReference type="InterPro" id="IPR036251">
    <property type="entry name" value="Arg_repress_C_sf"/>
</dbReference>
<evidence type="ECO:0000259" key="10">
    <source>
        <dbReference type="Pfam" id="PF01316"/>
    </source>
</evidence>
<dbReference type="EMBL" id="PHFL01000065">
    <property type="protein sequence ID" value="RFM23443.1"/>
    <property type="molecule type" value="Genomic_DNA"/>
</dbReference>
<dbReference type="GO" id="GO:0005737">
    <property type="term" value="C:cytoplasm"/>
    <property type="evidence" value="ECO:0007669"/>
    <property type="project" value="UniProtKB-SubCell"/>
</dbReference>
<dbReference type="GO" id="GO:0003677">
    <property type="term" value="F:DNA binding"/>
    <property type="evidence" value="ECO:0007669"/>
    <property type="project" value="UniProtKB-KW"/>
</dbReference>
<reference evidence="12 13" key="1">
    <citation type="journal article" date="2011" name="ISME J.">
        <title>Community ecology of hot spring cyanobacterial mats: predominant populations and their functional potential.</title>
        <authorList>
            <person name="Klatt C.G."/>
            <person name="Wood J.M."/>
            <person name="Rusch D.B."/>
            <person name="Bateson M.M."/>
            <person name="Hamamura N."/>
            <person name="Heidelberg J.F."/>
            <person name="Grossman A.R."/>
            <person name="Bhaya D."/>
            <person name="Cohan F.M."/>
            <person name="Kuhl M."/>
            <person name="Bryant D.A."/>
            <person name="Ward D.M."/>
        </authorList>
    </citation>
    <scope>NUCLEOTIDE SEQUENCE [LARGE SCALE GENOMIC DNA]</scope>
    <source>
        <strain evidence="12">OS</strain>
    </source>
</reference>
<keyword evidence="9" id="KW-0678">Repressor</keyword>
<evidence type="ECO:0000256" key="4">
    <source>
        <dbReference type="ARBA" id="ARBA00021148"/>
    </source>
</evidence>
<dbReference type="InterPro" id="IPR020899">
    <property type="entry name" value="Arg_repress_C"/>
</dbReference>
<evidence type="ECO:0000313" key="12">
    <source>
        <dbReference type="EMBL" id="RFM23443.1"/>
    </source>
</evidence>
<gene>
    <name evidence="9 12" type="primary">argR</name>
    <name evidence="12" type="ORF">D0433_10950</name>
</gene>
<dbReference type="PANTHER" id="PTHR34471">
    <property type="entry name" value="ARGININE REPRESSOR"/>
    <property type="match status" value="1"/>
</dbReference>
<dbReference type="Pfam" id="PF02863">
    <property type="entry name" value="Arg_repressor_C"/>
    <property type="match status" value="1"/>
</dbReference>
<keyword evidence="6 9" id="KW-0805">Transcription regulation</keyword>
<keyword evidence="9" id="KW-0055">Arginine biosynthesis</keyword>
<dbReference type="GO" id="GO:0003700">
    <property type="term" value="F:DNA-binding transcription factor activity"/>
    <property type="evidence" value="ECO:0007669"/>
    <property type="project" value="UniProtKB-UniRule"/>
</dbReference>
<evidence type="ECO:0000313" key="13">
    <source>
        <dbReference type="Proteomes" id="UP000266389"/>
    </source>
</evidence>
<dbReference type="HAMAP" id="MF_00173">
    <property type="entry name" value="Arg_repressor"/>
    <property type="match status" value="1"/>
</dbReference>
<name>A0A395LY11_9BACT</name>
<dbReference type="NCBIfam" id="TIGR01529">
    <property type="entry name" value="argR_whole"/>
    <property type="match status" value="1"/>
</dbReference>
<evidence type="ECO:0000256" key="2">
    <source>
        <dbReference type="ARBA" id="ARBA00005040"/>
    </source>
</evidence>
<comment type="function">
    <text evidence="9">Regulates arginine biosynthesis genes.</text>
</comment>
<comment type="pathway">
    <text evidence="2 9">Amino-acid biosynthesis; L-arginine biosynthesis [regulation].</text>
</comment>
<dbReference type="Gene3D" id="3.30.1360.40">
    <property type="match status" value="1"/>
</dbReference>
<evidence type="ECO:0000256" key="3">
    <source>
        <dbReference type="ARBA" id="ARBA00008316"/>
    </source>
</evidence>
<dbReference type="Pfam" id="PF01316">
    <property type="entry name" value="Arg_repressor"/>
    <property type="match status" value="1"/>
</dbReference>
<dbReference type="GO" id="GO:0034618">
    <property type="term" value="F:arginine binding"/>
    <property type="evidence" value="ECO:0007669"/>
    <property type="project" value="InterPro"/>
</dbReference>
<dbReference type="PRINTS" id="PR01467">
    <property type="entry name" value="ARGREPRESSOR"/>
</dbReference>
<dbReference type="Gene3D" id="1.10.10.10">
    <property type="entry name" value="Winged helix-like DNA-binding domain superfamily/Winged helix DNA-binding domain"/>
    <property type="match status" value="1"/>
</dbReference>
<dbReference type="InterPro" id="IPR020900">
    <property type="entry name" value="Arg_repress_DNA-bd"/>
</dbReference>
<dbReference type="GO" id="GO:0006526">
    <property type="term" value="P:L-arginine biosynthetic process"/>
    <property type="evidence" value="ECO:0007669"/>
    <property type="project" value="UniProtKB-UniPathway"/>
</dbReference>
<protein>
    <recommendedName>
        <fullName evidence="4 9">Arginine repressor</fullName>
    </recommendedName>
</protein>
<evidence type="ECO:0000256" key="6">
    <source>
        <dbReference type="ARBA" id="ARBA00023015"/>
    </source>
</evidence>
<proteinExistence type="inferred from homology"/>
<accession>A0A395LY11</accession>
<evidence type="ECO:0000259" key="11">
    <source>
        <dbReference type="Pfam" id="PF02863"/>
    </source>
</evidence>
<evidence type="ECO:0000256" key="7">
    <source>
        <dbReference type="ARBA" id="ARBA00023125"/>
    </source>
</evidence>
<dbReference type="SUPFAM" id="SSF46785">
    <property type="entry name" value="Winged helix' DNA-binding domain"/>
    <property type="match status" value="1"/>
</dbReference>
<keyword evidence="9" id="KW-0028">Amino-acid biosynthesis</keyword>
<dbReference type="Proteomes" id="UP000266389">
    <property type="component" value="Unassembled WGS sequence"/>
</dbReference>
<keyword evidence="7 9" id="KW-0238">DNA-binding</keyword>
<dbReference type="SUPFAM" id="SSF55252">
    <property type="entry name" value="C-terminal domain of arginine repressor"/>
    <property type="match status" value="1"/>
</dbReference>
<dbReference type="UniPathway" id="UPA00068"/>
<evidence type="ECO:0000256" key="8">
    <source>
        <dbReference type="ARBA" id="ARBA00023163"/>
    </source>
</evidence>
<comment type="similarity">
    <text evidence="3 9">Belongs to the ArgR family.</text>
</comment>
<evidence type="ECO:0000256" key="5">
    <source>
        <dbReference type="ARBA" id="ARBA00022490"/>
    </source>
</evidence>
<dbReference type="InterPro" id="IPR001669">
    <property type="entry name" value="Arg_repress"/>
</dbReference>
<keyword evidence="8 9" id="KW-0804">Transcription</keyword>